<feature type="compositionally biased region" description="Basic residues" evidence="3">
    <location>
        <begin position="1"/>
        <end position="11"/>
    </location>
</feature>
<keyword evidence="4" id="KW-0472">Membrane</keyword>
<dbReference type="InterPro" id="IPR003593">
    <property type="entry name" value="AAA+_ATPase"/>
</dbReference>
<keyword evidence="4" id="KW-1133">Transmembrane helix</keyword>
<keyword evidence="4" id="KW-0812">Transmembrane</keyword>
<reference evidence="6 7" key="1">
    <citation type="journal article" date="2019" name="Nat. Ecol. Evol.">
        <title>Megaphylogeny resolves global patterns of mushroom evolution.</title>
        <authorList>
            <person name="Varga T."/>
            <person name="Krizsan K."/>
            <person name="Foldi C."/>
            <person name="Dima B."/>
            <person name="Sanchez-Garcia M."/>
            <person name="Sanchez-Ramirez S."/>
            <person name="Szollosi G.J."/>
            <person name="Szarkandi J.G."/>
            <person name="Papp V."/>
            <person name="Albert L."/>
            <person name="Andreopoulos W."/>
            <person name="Angelini C."/>
            <person name="Antonin V."/>
            <person name="Barry K.W."/>
            <person name="Bougher N.L."/>
            <person name="Buchanan P."/>
            <person name="Buyck B."/>
            <person name="Bense V."/>
            <person name="Catcheside P."/>
            <person name="Chovatia M."/>
            <person name="Cooper J."/>
            <person name="Damon W."/>
            <person name="Desjardin D."/>
            <person name="Finy P."/>
            <person name="Geml J."/>
            <person name="Haridas S."/>
            <person name="Hughes K."/>
            <person name="Justo A."/>
            <person name="Karasinski D."/>
            <person name="Kautmanova I."/>
            <person name="Kiss B."/>
            <person name="Kocsube S."/>
            <person name="Kotiranta H."/>
            <person name="LaButti K.M."/>
            <person name="Lechner B.E."/>
            <person name="Liimatainen K."/>
            <person name="Lipzen A."/>
            <person name="Lukacs Z."/>
            <person name="Mihaltcheva S."/>
            <person name="Morgado L.N."/>
            <person name="Niskanen T."/>
            <person name="Noordeloos M.E."/>
            <person name="Ohm R.A."/>
            <person name="Ortiz-Santana B."/>
            <person name="Ovrebo C."/>
            <person name="Racz N."/>
            <person name="Riley R."/>
            <person name="Savchenko A."/>
            <person name="Shiryaev A."/>
            <person name="Soop K."/>
            <person name="Spirin V."/>
            <person name="Szebenyi C."/>
            <person name="Tomsovsky M."/>
            <person name="Tulloss R.E."/>
            <person name="Uehling J."/>
            <person name="Grigoriev I.V."/>
            <person name="Vagvolgyi C."/>
            <person name="Papp T."/>
            <person name="Martin F.M."/>
            <person name="Miettinen O."/>
            <person name="Hibbett D.S."/>
            <person name="Nagy L.G."/>
        </authorList>
    </citation>
    <scope>NUCLEOTIDE SEQUENCE [LARGE SCALE GENOMIC DNA]</scope>
    <source>
        <strain evidence="6 7">FP101781</strain>
    </source>
</reference>
<sequence length="685" mass="75756">MRSRSSSKKHLFPSDFHIPSRTPSTSKAQKSGPESVYDAWLKSRELPNQKGMHLNFHLAWYVSQTCIYDLFKTLWGLHPLRSTFMVSLNIVRSLFPAFRGYSQILRRVVEGAIENLLKLRLDNLARHSTTNETIVLGSARFFIEYKQMEHRVKLDVPTLADPQVRDLLQESDLFARSFSGGGFGFISPLDFINLFSLVIEILSHLWLIITLTRDATAFGVLLFSIASATLPFFLSRFTHETSGYDNPISEKEMRAAEKQERMRSLAYSDIHRPEIALFGLGEWILNSWSAARKIVLASEAPVSRTTSVHFADLMYALQNLPVLLILQSTSTSLGALTAYRTSIQCALFAVSNLVSTAKMAFQGLFLMSAFSASMKLKPKLNPRNEEVARYMSKPGGMSIDVKGLSYTYPGCPDPALRNITFSLEAGETLAIVGYNGSGKSTLAKILLRITDFEKGALLVNGTDIRRLHPEEYHRHTTAVFQGFSKFNSTVKENVGLGNVDKMRYRPAVEAAVHLAEADNLVESLPRGLKTQLEVPGFEGISYPGMTGGMGGGMGGGWGYGSGSGSGSGSSDQRQGLSGGEWQRIALARAFMRANEPEVDLLVFDEPTSSLDAHAQNQIFETIAKISKTPSGDKRKTVVYITHRLSTARRADKVAMMDNGTMTEFGTHEELMAKNSSYAALYRASI</sequence>
<dbReference type="STRING" id="71717.A0A4Y7TMF4"/>
<dbReference type="PROSITE" id="PS50893">
    <property type="entry name" value="ABC_TRANSPORTER_2"/>
    <property type="match status" value="1"/>
</dbReference>
<evidence type="ECO:0000313" key="6">
    <source>
        <dbReference type="EMBL" id="TEB35375.1"/>
    </source>
</evidence>
<keyword evidence="7" id="KW-1185">Reference proteome</keyword>
<dbReference type="EMBL" id="QPFP01000007">
    <property type="protein sequence ID" value="TEB35375.1"/>
    <property type="molecule type" value="Genomic_DNA"/>
</dbReference>
<evidence type="ECO:0000256" key="3">
    <source>
        <dbReference type="SAM" id="MobiDB-lite"/>
    </source>
</evidence>
<dbReference type="OrthoDB" id="6500128at2759"/>
<evidence type="ECO:0000313" key="7">
    <source>
        <dbReference type="Proteomes" id="UP000298030"/>
    </source>
</evidence>
<keyword evidence="2" id="KW-0067">ATP-binding</keyword>
<feature type="region of interest" description="Disordered" evidence="3">
    <location>
        <begin position="556"/>
        <end position="577"/>
    </location>
</feature>
<dbReference type="SUPFAM" id="SSF52540">
    <property type="entry name" value="P-loop containing nucleoside triphosphate hydrolases"/>
    <property type="match status" value="1"/>
</dbReference>
<dbReference type="SMART" id="SM00382">
    <property type="entry name" value="AAA"/>
    <property type="match status" value="1"/>
</dbReference>
<protein>
    <submittedName>
        <fullName evidence="6">P-loop containing nucleoside triphosphate hydrolase protein</fullName>
    </submittedName>
</protein>
<keyword evidence="1" id="KW-0547">Nucleotide-binding</keyword>
<evidence type="ECO:0000259" key="5">
    <source>
        <dbReference type="PROSITE" id="PS50893"/>
    </source>
</evidence>
<feature type="compositionally biased region" description="Gly residues" evidence="3">
    <location>
        <begin position="556"/>
        <end position="567"/>
    </location>
</feature>
<dbReference type="AlphaFoldDB" id="A0A4Y7TMF4"/>
<comment type="caution">
    <text evidence="6">The sequence shown here is derived from an EMBL/GenBank/DDBJ whole genome shotgun (WGS) entry which is preliminary data.</text>
</comment>
<dbReference type="GO" id="GO:0034040">
    <property type="term" value="F:ATPase-coupled lipid transmembrane transporter activity"/>
    <property type="evidence" value="ECO:0007669"/>
    <property type="project" value="TreeGrafter"/>
</dbReference>
<evidence type="ECO:0000256" key="4">
    <source>
        <dbReference type="SAM" id="Phobius"/>
    </source>
</evidence>
<keyword evidence="6" id="KW-0378">Hydrolase</keyword>
<name>A0A4Y7TMF4_COPMI</name>
<dbReference type="InterPro" id="IPR017871">
    <property type="entry name" value="ABC_transporter-like_CS"/>
</dbReference>
<feature type="domain" description="ABC transporter" evidence="5">
    <location>
        <begin position="399"/>
        <end position="683"/>
    </location>
</feature>
<dbReference type="GO" id="GO:0005524">
    <property type="term" value="F:ATP binding"/>
    <property type="evidence" value="ECO:0007669"/>
    <property type="project" value="UniProtKB-KW"/>
</dbReference>
<dbReference type="Proteomes" id="UP000298030">
    <property type="component" value="Unassembled WGS sequence"/>
</dbReference>
<dbReference type="InterPro" id="IPR003439">
    <property type="entry name" value="ABC_transporter-like_ATP-bd"/>
</dbReference>
<feature type="region of interest" description="Disordered" evidence="3">
    <location>
        <begin position="1"/>
        <end position="31"/>
    </location>
</feature>
<evidence type="ECO:0000256" key="1">
    <source>
        <dbReference type="ARBA" id="ARBA00022741"/>
    </source>
</evidence>
<dbReference type="PROSITE" id="PS00211">
    <property type="entry name" value="ABC_TRANSPORTER_1"/>
    <property type="match status" value="1"/>
</dbReference>
<organism evidence="6 7">
    <name type="scientific">Coprinellus micaceus</name>
    <name type="common">Glistening ink-cap mushroom</name>
    <name type="synonym">Coprinus micaceus</name>
    <dbReference type="NCBI Taxonomy" id="71717"/>
    <lineage>
        <taxon>Eukaryota</taxon>
        <taxon>Fungi</taxon>
        <taxon>Dikarya</taxon>
        <taxon>Basidiomycota</taxon>
        <taxon>Agaricomycotina</taxon>
        <taxon>Agaricomycetes</taxon>
        <taxon>Agaricomycetidae</taxon>
        <taxon>Agaricales</taxon>
        <taxon>Agaricineae</taxon>
        <taxon>Psathyrellaceae</taxon>
        <taxon>Coprinellus</taxon>
    </lineage>
</organism>
<dbReference type="PANTHER" id="PTHR24221">
    <property type="entry name" value="ATP-BINDING CASSETTE SUB-FAMILY B"/>
    <property type="match status" value="1"/>
</dbReference>
<feature type="transmembrane region" description="Helical" evidence="4">
    <location>
        <begin position="191"/>
        <end position="209"/>
    </location>
</feature>
<evidence type="ECO:0000256" key="2">
    <source>
        <dbReference type="ARBA" id="ARBA00022840"/>
    </source>
</evidence>
<dbReference type="GO" id="GO:0016887">
    <property type="term" value="F:ATP hydrolysis activity"/>
    <property type="evidence" value="ECO:0007669"/>
    <property type="project" value="InterPro"/>
</dbReference>
<dbReference type="PANTHER" id="PTHR24221:SF646">
    <property type="entry name" value="HAEMOLYSIN SECRETION ATP-BINDING PROTEIN"/>
    <property type="match status" value="1"/>
</dbReference>
<proteinExistence type="predicted"/>
<accession>A0A4Y7TMF4</accession>
<dbReference type="Pfam" id="PF00005">
    <property type="entry name" value="ABC_tran"/>
    <property type="match status" value="1"/>
</dbReference>
<gene>
    <name evidence="6" type="ORF">FA13DRAFT_1753047</name>
</gene>
<feature type="transmembrane region" description="Helical" evidence="4">
    <location>
        <begin position="215"/>
        <end position="234"/>
    </location>
</feature>
<dbReference type="Gene3D" id="3.40.50.300">
    <property type="entry name" value="P-loop containing nucleotide triphosphate hydrolases"/>
    <property type="match status" value="1"/>
</dbReference>
<dbReference type="InterPro" id="IPR027417">
    <property type="entry name" value="P-loop_NTPase"/>
</dbReference>
<dbReference type="InterPro" id="IPR039421">
    <property type="entry name" value="Type_1_exporter"/>
</dbReference>